<dbReference type="RefSeq" id="WP_250142397.1">
    <property type="nucleotide sequence ID" value="NZ_JALIQP010000007.1"/>
</dbReference>
<accession>A0ABD5PIG5</accession>
<dbReference type="EMBL" id="JBHSFA010000001">
    <property type="protein sequence ID" value="MFC4540351.1"/>
    <property type="molecule type" value="Genomic_DNA"/>
</dbReference>
<evidence type="ECO:0000259" key="1">
    <source>
        <dbReference type="Pfam" id="PF01575"/>
    </source>
</evidence>
<dbReference type="Proteomes" id="UP001595898">
    <property type="component" value="Unassembled WGS sequence"/>
</dbReference>
<dbReference type="Pfam" id="PF01575">
    <property type="entry name" value="MaoC_dehydratas"/>
    <property type="match status" value="1"/>
</dbReference>
<gene>
    <name evidence="2" type="ORF">ACFO5R_00150</name>
</gene>
<dbReference type="CDD" id="cd03454">
    <property type="entry name" value="YdeM"/>
    <property type="match status" value="1"/>
</dbReference>
<evidence type="ECO:0000313" key="3">
    <source>
        <dbReference type="Proteomes" id="UP001595898"/>
    </source>
</evidence>
<protein>
    <submittedName>
        <fullName evidence="2">MaoC family dehydratase</fullName>
    </submittedName>
</protein>
<keyword evidence="3" id="KW-1185">Reference proteome</keyword>
<organism evidence="2 3">
    <name type="scientific">Halosolutus amylolyticus</name>
    <dbReference type="NCBI Taxonomy" id="2932267"/>
    <lineage>
        <taxon>Archaea</taxon>
        <taxon>Methanobacteriati</taxon>
        <taxon>Methanobacteriota</taxon>
        <taxon>Stenosarchaea group</taxon>
        <taxon>Halobacteria</taxon>
        <taxon>Halobacteriales</taxon>
        <taxon>Natrialbaceae</taxon>
        <taxon>Halosolutus</taxon>
    </lineage>
</organism>
<name>A0ABD5PIG5_9EURY</name>
<evidence type="ECO:0000313" key="2">
    <source>
        <dbReference type="EMBL" id="MFC4540351.1"/>
    </source>
</evidence>
<dbReference type="PANTHER" id="PTHR43664:SF1">
    <property type="entry name" value="BETA-METHYLMALYL-COA DEHYDRATASE"/>
    <property type="match status" value="1"/>
</dbReference>
<dbReference type="AlphaFoldDB" id="A0ABD5PIG5"/>
<proteinExistence type="predicted"/>
<dbReference type="SUPFAM" id="SSF54637">
    <property type="entry name" value="Thioesterase/thiol ester dehydrase-isomerase"/>
    <property type="match status" value="1"/>
</dbReference>
<feature type="domain" description="MaoC-like" evidence="1">
    <location>
        <begin position="9"/>
        <end position="109"/>
    </location>
</feature>
<dbReference type="PANTHER" id="PTHR43664">
    <property type="entry name" value="MONOAMINE OXIDASE-RELATED"/>
    <property type="match status" value="1"/>
</dbReference>
<comment type="caution">
    <text evidence="2">The sequence shown here is derived from an EMBL/GenBank/DDBJ whole genome shotgun (WGS) entry which is preliminary data.</text>
</comment>
<dbReference type="InterPro" id="IPR029069">
    <property type="entry name" value="HotDog_dom_sf"/>
</dbReference>
<dbReference type="InterPro" id="IPR002539">
    <property type="entry name" value="MaoC-like_dom"/>
</dbReference>
<dbReference type="InterPro" id="IPR052342">
    <property type="entry name" value="MCH/BMMD"/>
</dbReference>
<sequence>MKYFEDVKVGESYESRAVAVTEEDIVDFATQFDPQPFHTEPSAAKDTMFGDLVASGWHTAALCHRLSLEILNEAGWGAGIGRGIEELKWIDPLYVGDTLRIEYEIVDKSRDSSPDAYGNIRSRISGYNQHDECIITYRGNGMLQCRNSNVG</sequence>
<reference evidence="2 3" key="1">
    <citation type="journal article" date="2019" name="Int. J. Syst. Evol. Microbiol.">
        <title>The Global Catalogue of Microorganisms (GCM) 10K type strain sequencing project: providing services to taxonomists for standard genome sequencing and annotation.</title>
        <authorList>
            <consortium name="The Broad Institute Genomics Platform"/>
            <consortium name="The Broad Institute Genome Sequencing Center for Infectious Disease"/>
            <person name="Wu L."/>
            <person name="Ma J."/>
        </authorList>
    </citation>
    <scope>NUCLEOTIDE SEQUENCE [LARGE SCALE GENOMIC DNA]</scope>
    <source>
        <strain evidence="2 3">WLHS5</strain>
    </source>
</reference>
<dbReference type="Gene3D" id="3.10.129.10">
    <property type="entry name" value="Hotdog Thioesterase"/>
    <property type="match status" value="1"/>
</dbReference>